<comment type="cofactor">
    <cofactor evidence="1">
        <name>FAD</name>
        <dbReference type="ChEBI" id="CHEBI:57692"/>
    </cofactor>
</comment>
<evidence type="ECO:0000256" key="1">
    <source>
        <dbReference type="ARBA" id="ARBA00001974"/>
    </source>
</evidence>
<evidence type="ECO:0000256" key="3">
    <source>
        <dbReference type="ARBA" id="ARBA00008000"/>
    </source>
</evidence>
<comment type="similarity">
    <text evidence="3">Belongs to the FAD-binding oxidoreductase/transferase type 4 family.</text>
</comment>
<dbReference type="PANTHER" id="PTHR43716:SF1">
    <property type="entry name" value="D-2-HYDROXYGLUTARATE DEHYDROGENASE, MITOCHONDRIAL"/>
    <property type="match status" value="1"/>
</dbReference>
<evidence type="ECO:0000256" key="6">
    <source>
        <dbReference type="ARBA" id="ARBA00023002"/>
    </source>
</evidence>
<dbReference type="InterPro" id="IPR016171">
    <property type="entry name" value="Vanillyl_alc_oxidase_C-sub2"/>
</dbReference>
<sequence length="536" mass="59651">MISFRSFVVRPSSKLLFFPKHVPRQYGKSVFSKTSAYYEQISSNPIRMASTTSTRMMGSSMPESRKRAKRGEYSQLESDDISHFSNLLGKHRVITNESEIEGYNVDWLRAIKGQSRLVLRPKNTNEVSKIMTYCYERNLAVVPQGGNTGIAGGGIAVHDEIVISTSLMNQIVDVDEWSGILVCQSGCVLETLNEHLSQYDLIVPLDLGAKESCQLGGNVSTNAGGLRVLRYGSLHSSVVGCEVVLADGTILDCMNTMKKDNTGYHLKHLFIGSEGTLGIVTKVAIQCPPKPKAVNLAFVGINNFQNVLETFRLAKRDLGEVLSACEYLDQETLSAVFENLQLKSPIESSFPFYMMIETSGSNGKHDEEKLSMFLEKAMSKEFVADGTIASQPSHIKNIWNIRERFPEALLKDGHLTVYDFSIPLESFNEMVEETRSHLGPLAKRVTGFGHLGDGNLHLNVTMEEFNPATLAKAEPFVYNYVAQRKGSISSEHGLGSIKRDYIYHSKSPQAVSYMRELKRLLDPKGILNPYKVIPNK</sequence>
<evidence type="ECO:0000256" key="9">
    <source>
        <dbReference type="ARBA" id="ARBA00039639"/>
    </source>
</evidence>
<feature type="compositionally biased region" description="Low complexity" evidence="12">
    <location>
        <begin position="52"/>
        <end position="61"/>
    </location>
</feature>
<keyword evidence="7" id="KW-0576">Peroxisome</keyword>
<comment type="subcellular location">
    <subcellularLocation>
        <location evidence="2">Peroxisome</location>
    </subcellularLocation>
</comment>
<keyword evidence="5" id="KW-0274">FAD</keyword>
<dbReference type="Pfam" id="PF02913">
    <property type="entry name" value="FAD-oxidase_C"/>
    <property type="match status" value="1"/>
</dbReference>
<dbReference type="InterPro" id="IPR016164">
    <property type="entry name" value="FAD-linked_Oxase-like_C"/>
</dbReference>
<evidence type="ECO:0000313" key="14">
    <source>
        <dbReference type="EMBL" id="CAL8104122.1"/>
    </source>
</evidence>
<keyword evidence="4" id="KW-0285">Flavoprotein</keyword>
<dbReference type="SUPFAM" id="SSF55103">
    <property type="entry name" value="FAD-linked oxidases, C-terminal domain"/>
    <property type="match status" value="1"/>
</dbReference>
<feature type="domain" description="FAD-binding PCMH-type" evidence="13">
    <location>
        <begin position="111"/>
        <end position="290"/>
    </location>
</feature>
<comment type="catalytic activity">
    <reaction evidence="11">
        <text>(R)-malate + A = oxaloacetate + AH2</text>
        <dbReference type="Rhea" id="RHEA:67460"/>
        <dbReference type="ChEBI" id="CHEBI:13193"/>
        <dbReference type="ChEBI" id="CHEBI:15588"/>
        <dbReference type="ChEBI" id="CHEBI:16452"/>
        <dbReference type="ChEBI" id="CHEBI:17499"/>
    </reaction>
    <physiologicalReaction direction="left-to-right" evidence="11">
        <dbReference type="Rhea" id="RHEA:67461"/>
    </physiologicalReaction>
</comment>
<evidence type="ECO:0000256" key="4">
    <source>
        <dbReference type="ARBA" id="ARBA00022630"/>
    </source>
</evidence>
<keyword evidence="6" id="KW-0560">Oxidoreductase</keyword>
<dbReference type="InterPro" id="IPR036318">
    <property type="entry name" value="FAD-bd_PCMH-like_sf"/>
</dbReference>
<keyword evidence="15" id="KW-1185">Reference proteome</keyword>
<evidence type="ECO:0000256" key="5">
    <source>
        <dbReference type="ARBA" id="ARBA00022827"/>
    </source>
</evidence>
<comment type="function">
    <text evidence="10">Catalyzes the oxidation of D-2-hydroxyglutarate (D-2-HG) to alpha-ketoglutarate. Also catalyzes the oxidation of other D-2-hydroxyacids, such as D-malate (D-MAL) and D-lactate (D-LAC). Exhibits high activities towards D-2-HG and D-MAL but a very weak activity towards D-LAC.</text>
</comment>
<comment type="caution">
    <text evidence="14">The sequence shown here is derived from an EMBL/GenBank/DDBJ whole genome shotgun (WGS) entry which is preliminary data.</text>
</comment>
<dbReference type="Gene3D" id="3.30.70.2740">
    <property type="match status" value="1"/>
</dbReference>
<dbReference type="Gene3D" id="3.30.70.2190">
    <property type="match status" value="1"/>
</dbReference>
<dbReference type="Gene3D" id="3.30.43.10">
    <property type="entry name" value="Uridine Diphospho-n-acetylenolpyruvylglucosamine Reductase, domain 2"/>
    <property type="match status" value="1"/>
</dbReference>
<dbReference type="PANTHER" id="PTHR43716">
    <property type="entry name" value="D-2-HYDROXYGLUTARATE DEHYDROGENASE, MITOCHONDRIAL"/>
    <property type="match status" value="1"/>
</dbReference>
<dbReference type="InterPro" id="IPR016169">
    <property type="entry name" value="FAD-bd_PCMH_sub2"/>
</dbReference>
<evidence type="ECO:0000256" key="12">
    <source>
        <dbReference type="SAM" id="MobiDB-lite"/>
    </source>
</evidence>
<dbReference type="Gene3D" id="1.10.45.10">
    <property type="entry name" value="Vanillyl-alcohol Oxidase, Chain A, domain 4"/>
    <property type="match status" value="1"/>
</dbReference>
<evidence type="ECO:0000256" key="7">
    <source>
        <dbReference type="ARBA" id="ARBA00023140"/>
    </source>
</evidence>
<evidence type="ECO:0000259" key="13">
    <source>
        <dbReference type="PROSITE" id="PS51387"/>
    </source>
</evidence>
<evidence type="ECO:0000256" key="11">
    <source>
        <dbReference type="ARBA" id="ARBA00049267"/>
    </source>
</evidence>
<evidence type="ECO:0000256" key="10">
    <source>
        <dbReference type="ARBA" id="ARBA00045410"/>
    </source>
</evidence>
<feature type="region of interest" description="Disordered" evidence="12">
    <location>
        <begin position="52"/>
        <end position="72"/>
    </location>
</feature>
<dbReference type="InterPro" id="IPR004113">
    <property type="entry name" value="FAD-bd_oxidored_4_C"/>
</dbReference>
<dbReference type="EMBL" id="CAXLJM020000035">
    <property type="protein sequence ID" value="CAL8104122.1"/>
    <property type="molecule type" value="Genomic_DNA"/>
</dbReference>
<evidence type="ECO:0000313" key="15">
    <source>
        <dbReference type="Proteomes" id="UP001642540"/>
    </source>
</evidence>
<dbReference type="EC" id="1.1.99.39" evidence="8"/>
<dbReference type="Proteomes" id="UP001642540">
    <property type="component" value="Unassembled WGS sequence"/>
</dbReference>
<evidence type="ECO:0000256" key="8">
    <source>
        <dbReference type="ARBA" id="ARBA00039003"/>
    </source>
</evidence>
<protein>
    <recommendedName>
        <fullName evidence="9">D-2-hydroxyglutarate dehydrogenase, mitochondrial</fullName>
        <ecNumber evidence="8">1.1.99.39</ecNumber>
    </recommendedName>
</protein>
<dbReference type="Pfam" id="PF01565">
    <property type="entry name" value="FAD_binding_4"/>
    <property type="match status" value="1"/>
</dbReference>
<dbReference type="Gene3D" id="3.30.465.10">
    <property type="match status" value="1"/>
</dbReference>
<proteinExistence type="inferred from homology"/>
<dbReference type="PROSITE" id="PS51387">
    <property type="entry name" value="FAD_PCMH"/>
    <property type="match status" value="1"/>
</dbReference>
<dbReference type="InterPro" id="IPR016167">
    <property type="entry name" value="FAD-bd_PCMH_sub1"/>
</dbReference>
<dbReference type="InterPro" id="IPR016166">
    <property type="entry name" value="FAD-bd_PCMH"/>
</dbReference>
<reference evidence="14 15" key="1">
    <citation type="submission" date="2024-08" db="EMBL/GenBank/DDBJ databases">
        <authorList>
            <person name="Cucini C."/>
            <person name="Frati F."/>
        </authorList>
    </citation>
    <scope>NUCLEOTIDE SEQUENCE [LARGE SCALE GENOMIC DNA]</scope>
</reference>
<organism evidence="14 15">
    <name type="scientific">Orchesella dallaii</name>
    <dbReference type="NCBI Taxonomy" id="48710"/>
    <lineage>
        <taxon>Eukaryota</taxon>
        <taxon>Metazoa</taxon>
        <taxon>Ecdysozoa</taxon>
        <taxon>Arthropoda</taxon>
        <taxon>Hexapoda</taxon>
        <taxon>Collembola</taxon>
        <taxon>Entomobryomorpha</taxon>
        <taxon>Entomobryoidea</taxon>
        <taxon>Orchesellidae</taxon>
        <taxon>Orchesellinae</taxon>
        <taxon>Orchesella</taxon>
    </lineage>
</organism>
<dbReference type="SUPFAM" id="SSF56176">
    <property type="entry name" value="FAD-binding/transporter-associated domain-like"/>
    <property type="match status" value="1"/>
</dbReference>
<accession>A0ABP1QPN4</accession>
<name>A0ABP1QPN4_9HEXA</name>
<dbReference type="InterPro" id="IPR051264">
    <property type="entry name" value="FAD-oxidored/transferase_4"/>
</dbReference>
<evidence type="ECO:0000256" key="2">
    <source>
        <dbReference type="ARBA" id="ARBA00004275"/>
    </source>
</evidence>
<gene>
    <name evidence="14" type="ORF">ODALV1_LOCUS11658</name>
</gene>
<dbReference type="InterPro" id="IPR006094">
    <property type="entry name" value="Oxid_FAD_bind_N"/>
</dbReference>